<evidence type="ECO:0000313" key="4">
    <source>
        <dbReference type="Proteomes" id="UP001187221"/>
    </source>
</evidence>
<dbReference type="Pfam" id="PF01425">
    <property type="entry name" value="Amidase"/>
    <property type="match status" value="2"/>
</dbReference>
<dbReference type="InterPro" id="IPR020556">
    <property type="entry name" value="Amidase_CS"/>
</dbReference>
<dbReference type="PANTHER" id="PTHR11895:SF7">
    <property type="entry name" value="GLUTAMYL-TRNA(GLN) AMIDOTRANSFERASE SUBUNIT A, MITOCHONDRIAL"/>
    <property type="match status" value="1"/>
</dbReference>
<keyword evidence="4" id="KW-1185">Reference proteome</keyword>
<dbReference type="PROSITE" id="PS00571">
    <property type="entry name" value="AMIDASES"/>
    <property type="match status" value="1"/>
</dbReference>
<reference evidence="3 4" key="1">
    <citation type="submission" date="2023-06" db="EMBL/GenBank/DDBJ databases">
        <title>Draft genome sequence of Novosphingobium sp. strain IK01.</title>
        <authorList>
            <person name="Hatamoto M."/>
            <person name="Ikarashi T."/>
            <person name="Yamaguchi T."/>
        </authorList>
    </citation>
    <scope>NUCLEOTIDE SEQUENCE [LARGE SCALE GENOMIC DNA]</scope>
    <source>
        <strain evidence="3 4">IK01</strain>
    </source>
</reference>
<dbReference type="EMBL" id="BTFW01000001">
    <property type="protein sequence ID" value="GMM59524.1"/>
    <property type="molecule type" value="Genomic_DNA"/>
</dbReference>
<dbReference type="PANTHER" id="PTHR11895">
    <property type="entry name" value="TRANSAMIDASE"/>
    <property type="match status" value="1"/>
</dbReference>
<proteinExistence type="inferred from homology"/>
<dbReference type="RefSeq" id="WP_317973379.1">
    <property type="nucleotide sequence ID" value="NZ_BTFW01000001.1"/>
</dbReference>
<feature type="domain" description="Amidase" evidence="2">
    <location>
        <begin position="14"/>
        <end position="171"/>
    </location>
</feature>
<evidence type="ECO:0000259" key="2">
    <source>
        <dbReference type="Pfam" id="PF01425"/>
    </source>
</evidence>
<feature type="domain" description="Amidase" evidence="2">
    <location>
        <begin position="206"/>
        <end position="358"/>
    </location>
</feature>
<dbReference type="InterPro" id="IPR023631">
    <property type="entry name" value="Amidase_dom"/>
</dbReference>
<gene>
    <name evidence="3" type="ORF">NUTIK01_03010</name>
</gene>
<dbReference type="SUPFAM" id="SSF75304">
    <property type="entry name" value="Amidase signature (AS) enzymes"/>
    <property type="match status" value="1"/>
</dbReference>
<sequence length="375" mass="37924">MICSFELGEGALTASVKDCIDIAGLPTRQGSAVFAEAGPALANAAVVDALLASGRWRIVGKAAMHELAFGVTGINPWGGTPVNPQWPDRIVGGSSSGSAAGVAAGVVDMSVGSDTGGSVRLPAACCGVIGFKPGYGVVSRQGVNPAYSSIDCVGPIARDLAVIEAAMTAMVEGFAPVAAPKDSDIRLVRLSPEVSEEVGQAFDLALSGLATPVLDAQLPSFDAAFDASLVVMGAENWAALGAYADHPGMGEDVRARLKAGGRHDADAVAAAKAVGAQLAREIDAVLEQADALILPTLPIVPPSLVEAQDARAVVPLTRLVRPFNLSGHPAITLPIRTAQGLPVGVQLVGRRGGDAALLALATTIAAQLGLQEKEA</sequence>
<comment type="caution">
    <text evidence="3">The sequence shown here is derived from an EMBL/GenBank/DDBJ whole genome shotgun (WGS) entry which is preliminary data.</text>
</comment>
<accession>A0ABQ6P4N7</accession>
<name>A0ABQ6P4N7_9SPHN</name>
<organism evidence="3 4">
    <name type="scientific">Novosphingobium pituita</name>
    <dbReference type="NCBI Taxonomy" id="3056842"/>
    <lineage>
        <taxon>Bacteria</taxon>
        <taxon>Pseudomonadati</taxon>
        <taxon>Pseudomonadota</taxon>
        <taxon>Alphaproteobacteria</taxon>
        <taxon>Sphingomonadales</taxon>
        <taxon>Sphingomonadaceae</taxon>
        <taxon>Novosphingobium</taxon>
    </lineage>
</organism>
<dbReference type="InterPro" id="IPR036928">
    <property type="entry name" value="AS_sf"/>
</dbReference>
<dbReference type="InterPro" id="IPR000120">
    <property type="entry name" value="Amidase"/>
</dbReference>
<evidence type="ECO:0000313" key="3">
    <source>
        <dbReference type="EMBL" id="GMM59524.1"/>
    </source>
</evidence>
<dbReference type="Gene3D" id="3.90.1300.10">
    <property type="entry name" value="Amidase signature (AS) domain"/>
    <property type="match status" value="1"/>
</dbReference>
<protein>
    <submittedName>
        <fullName evidence="3">Amidase family protein</fullName>
    </submittedName>
</protein>
<evidence type="ECO:0000256" key="1">
    <source>
        <dbReference type="ARBA" id="ARBA00009199"/>
    </source>
</evidence>
<dbReference type="Proteomes" id="UP001187221">
    <property type="component" value="Unassembled WGS sequence"/>
</dbReference>
<comment type="similarity">
    <text evidence="1">Belongs to the amidase family.</text>
</comment>